<comment type="similarity">
    <text evidence="1">Belongs to the pseudomonas-type ThrB family.</text>
</comment>
<sequence>MEQLHSIISKHWPGRDGEITEGRSGWNNTTRYLHNENFSSVIRIYNTHQDMEKIQFEHHVLEQLQQRSLPFMTPKIVPTVNGETAVRLPDEMGRCLCVFDYIPGAGPETDSFGAAYSLGKTAAGLSKELGELDLKRKPVYPPYFELTASYPECTPQAVRDFCERPPAAFQDVQGSLLSLYAAYAEVAKRLKPLSSLPKQLVHGDLNPSNILVDSQHPDIVTAVLDFEFCTLDIRVMEPAVTISDLLGYEGKQELIERYCRGFGEVLKLREDEVNALPILLQLRKVDVFLHFLRRYLNGTDQPEVLKSQTVALHAELAELQMDQDWLSDAVTLLYK</sequence>
<dbReference type="Gene3D" id="3.90.1200.10">
    <property type="match status" value="1"/>
</dbReference>
<dbReference type="InterPro" id="IPR002575">
    <property type="entry name" value="Aminoglycoside_PTrfase"/>
</dbReference>
<keyword evidence="3" id="KW-0808">Transferase</keyword>
<comment type="caution">
    <text evidence="3">The sequence shown here is derived from an EMBL/GenBank/DDBJ whole genome shotgun (WGS) entry which is preliminary data.</text>
</comment>
<organism evidence="3 4">
    <name type="scientific">Paenibacillus lemnae</name>
    <dbReference type="NCBI Taxonomy" id="1330551"/>
    <lineage>
        <taxon>Bacteria</taxon>
        <taxon>Bacillati</taxon>
        <taxon>Bacillota</taxon>
        <taxon>Bacilli</taxon>
        <taxon>Bacillales</taxon>
        <taxon>Paenibacillaceae</taxon>
        <taxon>Paenibacillus</taxon>
    </lineage>
</organism>
<protein>
    <submittedName>
        <fullName evidence="3">Phosphotransferase</fullName>
    </submittedName>
</protein>
<dbReference type="SUPFAM" id="SSF56112">
    <property type="entry name" value="Protein kinase-like (PK-like)"/>
    <property type="match status" value="1"/>
</dbReference>
<accession>A0A848MB16</accession>
<dbReference type="RefSeq" id="WP_169506636.1">
    <property type="nucleotide sequence ID" value="NZ_JABBPN010000024.1"/>
</dbReference>
<name>A0A848MB16_PAELE</name>
<evidence type="ECO:0000256" key="1">
    <source>
        <dbReference type="ARBA" id="ARBA00038240"/>
    </source>
</evidence>
<dbReference type="AlphaFoldDB" id="A0A848MB16"/>
<dbReference type="PANTHER" id="PTHR21064:SF6">
    <property type="entry name" value="AMINOGLYCOSIDE PHOSPHOTRANSFERASE DOMAIN-CONTAINING PROTEIN"/>
    <property type="match status" value="1"/>
</dbReference>
<evidence type="ECO:0000259" key="2">
    <source>
        <dbReference type="Pfam" id="PF01636"/>
    </source>
</evidence>
<dbReference type="GO" id="GO:0019202">
    <property type="term" value="F:amino acid kinase activity"/>
    <property type="evidence" value="ECO:0007669"/>
    <property type="project" value="TreeGrafter"/>
</dbReference>
<feature type="domain" description="Aminoglycoside phosphotransferase" evidence="2">
    <location>
        <begin position="19"/>
        <end position="263"/>
    </location>
</feature>
<evidence type="ECO:0000313" key="3">
    <source>
        <dbReference type="EMBL" id="NMO97865.1"/>
    </source>
</evidence>
<keyword evidence="4" id="KW-1185">Reference proteome</keyword>
<dbReference type="Pfam" id="PF01636">
    <property type="entry name" value="APH"/>
    <property type="match status" value="1"/>
</dbReference>
<dbReference type="InterPro" id="IPR050249">
    <property type="entry name" value="Pseudomonas-type_ThrB"/>
</dbReference>
<proteinExistence type="inferred from homology"/>
<dbReference type="Gene3D" id="3.30.200.20">
    <property type="entry name" value="Phosphorylase Kinase, domain 1"/>
    <property type="match status" value="1"/>
</dbReference>
<evidence type="ECO:0000313" key="4">
    <source>
        <dbReference type="Proteomes" id="UP000565468"/>
    </source>
</evidence>
<gene>
    <name evidence="3" type="ORF">HII30_19055</name>
</gene>
<dbReference type="EMBL" id="JABBPN010000024">
    <property type="protein sequence ID" value="NMO97865.1"/>
    <property type="molecule type" value="Genomic_DNA"/>
</dbReference>
<dbReference type="PANTHER" id="PTHR21064">
    <property type="entry name" value="AMINOGLYCOSIDE PHOSPHOTRANSFERASE DOMAIN-CONTAINING PROTEIN-RELATED"/>
    <property type="match status" value="1"/>
</dbReference>
<dbReference type="InterPro" id="IPR011009">
    <property type="entry name" value="Kinase-like_dom_sf"/>
</dbReference>
<reference evidence="3 4" key="1">
    <citation type="submission" date="2020-04" db="EMBL/GenBank/DDBJ databases">
        <title>Paenibacillus algicola sp. nov., a novel marine bacterium producing alginate lyase.</title>
        <authorList>
            <person name="Huang H."/>
        </authorList>
    </citation>
    <scope>NUCLEOTIDE SEQUENCE [LARGE SCALE GENOMIC DNA]</scope>
    <source>
        <strain evidence="3 4">L7-75</strain>
    </source>
</reference>
<dbReference type="Proteomes" id="UP000565468">
    <property type="component" value="Unassembled WGS sequence"/>
</dbReference>